<dbReference type="InParanoid" id="A0A066W9I6"/>
<dbReference type="Proteomes" id="UP000027361">
    <property type="component" value="Unassembled WGS sequence"/>
</dbReference>
<dbReference type="SMART" id="SM00355">
    <property type="entry name" value="ZnF_C2H2"/>
    <property type="match status" value="4"/>
</dbReference>
<dbReference type="OMA" id="FACERIS"/>
<dbReference type="InterPro" id="IPR013087">
    <property type="entry name" value="Znf_C2H2_type"/>
</dbReference>
<dbReference type="FunFam" id="3.30.160.60:FF:000125">
    <property type="entry name" value="Putative zinc finger protein 143"/>
    <property type="match status" value="2"/>
</dbReference>
<dbReference type="FunFam" id="3.30.160.60:FF:000744">
    <property type="entry name" value="zinc finger E-box-binding homeobox 1"/>
    <property type="match status" value="1"/>
</dbReference>
<comment type="caution">
    <text evidence="10">The sequence shown here is derived from an EMBL/GenBank/DDBJ whole genome shotgun (WGS) entry which is preliminary data.</text>
</comment>
<keyword evidence="11" id="KW-1185">Reference proteome</keyword>
<keyword evidence="5" id="KW-0862">Zinc</keyword>
<comment type="subcellular location">
    <subcellularLocation>
        <location evidence="1">Nucleus</location>
    </subcellularLocation>
</comment>
<keyword evidence="2" id="KW-0479">Metal-binding</keyword>
<dbReference type="GO" id="GO:0000981">
    <property type="term" value="F:DNA-binding transcription factor activity, RNA polymerase II-specific"/>
    <property type="evidence" value="ECO:0007669"/>
    <property type="project" value="UniProtKB-ARBA"/>
</dbReference>
<dbReference type="HOGENOM" id="CLU_1504479_0_0_1"/>
<dbReference type="OrthoDB" id="654211at2759"/>
<dbReference type="AlphaFoldDB" id="A0A066W9I6"/>
<protein>
    <recommendedName>
        <fullName evidence="9">C2H2-type domain-containing protein</fullName>
    </recommendedName>
</protein>
<dbReference type="EMBL" id="JMSN01000019">
    <property type="protein sequence ID" value="KDN50366.1"/>
    <property type="molecule type" value="Genomic_DNA"/>
</dbReference>
<evidence type="ECO:0000256" key="8">
    <source>
        <dbReference type="SAM" id="MobiDB-lite"/>
    </source>
</evidence>
<dbReference type="PROSITE" id="PS00028">
    <property type="entry name" value="ZINC_FINGER_C2H2_1"/>
    <property type="match status" value="4"/>
</dbReference>
<feature type="region of interest" description="Disordered" evidence="8">
    <location>
        <begin position="1"/>
        <end position="62"/>
    </location>
</feature>
<feature type="domain" description="C2H2-type" evidence="9">
    <location>
        <begin position="84"/>
        <end position="113"/>
    </location>
</feature>
<dbReference type="Pfam" id="PF00096">
    <property type="entry name" value="zf-C2H2"/>
    <property type="match status" value="4"/>
</dbReference>
<dbReference type="STRING" id="1037660.A0A066W9I6"/>
<name>A0A066W9I6_TILAU</name>
<dbReference type="PANTHER" id="PTHR14003">
    <property type="entry name" value="TRANSCRIPTIONAL REPRESSOR PROTEIN YY"/>
    <property type="match status" value="1"/>
</dbReference>
<feature type="compositionally biased region" description="Basic residues" evidence="8">
    <location>
        <begin position="132"/>
        <end position="144"/>
    </location>
</feature>
<feature type="domain" description="C2H2-type" evidence="9">
    <location>
        <begin position="114"/>
        <end position="143"/>
    </location>
</feature>
<sequence length="179" mass="19719">MSKGAETEVVAGPGPGTVATVQQQDTQSDAKSSEAKQSRTSGRKSKDGDAGGPKHHSCDQCDKTFTRRSDLARHKRIHSGERPYPCNFPGCGKTFIQRSALTVHERVHTGERPHACNYPGCDKSFSDSSSLARHRRTHSGKRPHGCSVPGCGKQFTRRTTLNRHMRSHDPDYVKPPSKR</sequence>
<feature type="domain" description="C2H2-type" evidence="9">
    <location>
        <begin position="56"/>
        <end position="83"/>
    </location>
</feature>
<keyword evidence="3" id="KW-0677">Repeat</keyword>
<dbReference type="GO" id="GO:0008270">
    <property type="term" value="F:zinc ion binding"/>
    <property type="evidence" value="ECO:0007669"/>
    <property type="project" value="UniProtKB-KW"/>
</dbReference>
<dbReference type="GO" id="GO:0005667">
    <property type="term" value="C:transcription regulator complex"/>
    <property type="evidence" value="ECO:0007669"/>
    <property type="project" value="TreeGrafter"/>
</dbReference>
<evidence type="ECO:0000256" key="6">
    <source>
        <dbReference type="ARBA" id="ARBA00023242"/>
    </source>
</evidence>
<evidence type="ECO:0000313" key="11">
    <source>
        <dbReference type="Proteomes" id="UP000027361"/>
    </source>
</evidence>
<evidence type="ECO:0000256" key="5">
    <source>
        <dbReference type="ARBA" id="ARBA00022833"/>
    </source>
</evidence>
<proteinExistence type="predicted"/>
<evidence type="ECO:0000259" key="9">
    <source>
        <dbReference type="PROSITE" id="PS50157"/>
    </source>
</evidence>
<dbReference type="RefSeq" id="XP_013244491.1">
    <property type="nucleotide sequence ID" value="XM_013389037.1"/>
</dbReference>
<keyword evidence="4 7" id="KW-0863">Zinc-finger</keyword>
<accession>A0A066W9I6</accession>
<keyword evidence="6" id="KW-0539">Nucleus</keyword>
<dbReference type="GO" id="GO:0000978">
    <property type="term" value="F:RNA polymerase II cis-regulatory region sequence-specific DNA binding"/>
    <property type="evidence" value="ECO:0007669"/>
    <property type="project" value="TreeGrafter"/>
</dbReference>
<evidence type="ECO:0000256" key="7">
    <source>
        <dbReference type="PROSITE-ProRule" id="PRU00042"/>
    </source>
</evidence>
<organism evidence="10 11">
    <name type="scientific">Tilletiaria anomala (strain ATCC 24038 / CBS 436.72 / UBC 951)</name>
    <dbReference type="NCBI Taxonomy" id="1037660"/>
    <lineage>
        <taxon>Eukaryota</taxon>
        <taxon>Fungi</taxon>
        <taxon>Dikarya</taxon>
        <taxon>Basidiomycota</taxon>
        <taxon>Ustilaginomycotina</taxon>
        <taxon>Exobasidiomycetes</taxon>
        <taxon>Georgefischeriales</taxon>
        <taxon>Tilletiariaceae</taxon>
        <taxon>Tilletiaria</taxon>
    </lineage>
</organism>
<dbReference type="Gene3D" id="3.30.160.60">
    <property type="entry name" value="Classic Zinc Finger"/>
    <property type="match status" value="4"/>
</dbReference>
<dbReference type="InterPro" id="IPR036236">
    <property type="entry name" value="Znf_C2H2_sf"/>
</dbReference>
<evidence type="ECO:0000256" key="4">
    <source>
        <dbReference type="ARBA" id="ARBA00022771"/>
    </source>
</evidence>
<reference evidence="10 11" key="1">
    <citation type="submission" date="2014-05" db="EMBL/GenBank/DDBJ databases">
        <title>Draft genome sequence of a rare smut relative, Tilletiaria anomala UBC 951.</title>
        <authorList>
            <consortium name="DOE Joint Genome Institute"/>
            <person name="Toome M."/>
            <person name="Kuo A."/>
            <person name="Henrissat B."/>
            <person name="Lipzen A."/>
            <person name="Tritt A."/>
            <person name="Yoshinaga Y."/>
            <person name="Zane M."/>
            <person name="Barry K."/>
            <person name="Grigoriev I.V."/>
            <person name="Spatafora J.W."/>
            <person name="Aimea M.C."/>
        </authorList>
    </citation>
    <scope>NUCLEOTIDE SEQUENCE [LARGE SCALE GENOMIC DNA]</scope>
    <source>
        <strain evidence="10 11">UBC 951</strain>
    </source>
</reference>
<evidence type="ECO:0000256" key="2">
    <source>
        <dbReference type="ARBA" id="ARBA00022723"/>
    </source>
</evidence>
<evidence type="ECO:0000313" key="10">
    <source>
        <dbReference type="EMBL" id="KDN50366.1"/>
    </source>
</evidence>
<feature type="compositionally biased region" description="Polar residues" evidence="8">
    <location>
        <begin position="19"/>
        <end position="30"/>
    </location>
</feature>
<evidence type="ECO:0000256" key="3">
    <source>
        <dbReference type="ARBA" id="ARBA00022737"/>
    </source>
</evidence>
<dbReference type="GeneID" id="25262359"/>
<feature type="domain" description="C2H2-type" evidence="9">
    <location>
        <begin position="144"/>
        <end position="173"/>
    </location>
</feature>
<feature type="region of interest" description="Disordered" evidence="8">
    <location>
        <begin position="127"/>
        <end position="147"/>
    </location>
</feature>
<gene>
    <name evidence="10" type="ORF">K437DRAFT_222006</name>
</gene>
<feature type="region of interest" description="Disordered" evidence="8">
    <location>
        <begin position="159"/>
        <end position="179"/>
    </location>
</feature>
<dbReference type="PANTHER" id="PTHR14003:SF19">
    <property type="entry name" value="YY2 TRANSCRIPTION FACTOR"/>
    <property type="match status" value="1"/>
</dbReference>
<dbReference type="GO" id="GO:0031519">
    <property type="term" value="C:PcG protein complex"/>
    <property type="evidence" value="ECO:0007669"/>
    <property type="project" value="TreeGrafter"/>
</dbReference>
<dbReference type="SUPFAM" id="SSF57667">
    <property type="entry name" value="beta-beta-alpha zinc fingers"/>
    <property type="match status" value="2"/>
</dbReference>
<dbReference type="PROSITE" id="PS50157">
    <property type="entry name" value="ZINC_FINGER_C2H2_2"/>
    <property type="match status" value="4"/>
</dbReference>
<dbReference type="GO" id="GO:0000785">
    <property type="term" value="C:chromatin"/>
    <property type="evidence" value="ECO:0007669"/>
    <property type="project" value="TreeGrafter"/>
</dbReference>
<dbReference type="FunFam" id="3.30.160.60:FF:000072">
    <property type="entry name" value="zinc finger protein 143 isoform X1"/>
    <property type="match status" value="1"/>
</dbReference>
<evidence type="ECO:0000256" key="1">
    <source>
        <dbReference type="ARBA" id="ARBA00004123"/>
    </source>
</evidence>